<keyword evidence="3" id="KW-1185">Reference proteome</keyword>
<reference evidence="2 3" key="1">
    <citation type="journal article" date="2011" name="Genome Biol.">
        <title>Genome sequence of the insect pathogenic fungus Cordyceps militaris, a valued traditional Chinese medicine.</title>
        <authorList>
            <person name="Zheng P."/>
            <person name="Xia Y."/>
            <person name="Xiao G."/>
            <person name="Xiong C."/>
            <person name="Hu X."/>
            <person name="Zhang S."/>
            <person name="Zheng H."/>
            <person name="Huang Y."/>
            <person name="Zhou Y."/>
            <person name="Wang S."/>
            <person name="Zhao G.P."/>
            <person name="Liu X."/>
            <person name="St Leger R.J."/>
            <person name="Wang C."/>
        </authorList>
    </citation>
    <scope>NUCLEOTIDE SEQUENCE [LARGE SCALE GENOMIC DNA]</scope>
    <source>
        <strain evidence="2 3">CM01</strain>
    </source>
</reference>
<proteinExistence type="predicted"/>
<evidence type="ECO:0000313" key="2">
    <source>
        <dbReference type="EMBL" id="EGX94579.1"/>
    </source>
</evidence>
<dbReference type="GeneID" id="18164877"/>
<dbReference type="Proteomes" id="UP000001610">
    <property type="component" value="Unassembled WGS sequence"/>
</dbReference>
<name>G3JC64_CORMM</name>
<sequence>MDSEHCPLAPSLIQFGLSSANRLPSLTPESRPVWIGKLEAANSPRNKHDEKQGTTDIHQETSLEQRRKYQCGLNLKSLQQGIRSGLDPGAAETRRPISLP</sequence>
<dbReference type="KEGG" id="cmt:CCM_02850"/>
<dbReference type="HOGENOM" id="CLU_2305944_0_0_1"/>
<feature type="compositionally biased region" description="Basic and acidic residues" evidence="1">
    <location>
        <begin position="46"/>
        <end position="60"/>
    </location>
</feature>
<dbReference type="AlphaFoldDB" id="G3JC64"/>
<feature type="region of interest" description="Disordered" evidence="1">
    <location>
        <begin position="40"/>
        <end position="60"/>
    </location>
</feature>
<dbReference type="RefSeq" id="XP_006668065.1">
    <property type="nucleotide sequence ID" value="XM_006668002.1"/>
</dbReference>
<organism evidence="2 3">
    <name type="scientific">Cordyceps militaris (strain CM01)</name>
    <name type="common">Caterpillar fungus</name>
    <dbReference type="NCBI Taxonomy" id="983644"/>
    <lineage>
        <taxon>Eukaryota</taxon>
        <taxon>Fungi</taxon>
        <taxon>Dikarya</taxon>
        <taxon>Ascomycota</taxon>
        <taxon>Pezizomycotina</taxon>
        <taxon>Sordariomycetes</taxon>
        <taxon>Hypocreomycetidae</taxon>
        <taxon>Hypocreales</taxon>
        <taxon>Cordycipitaceae</taxon>
        <taxon>Cordyceps</taxon>
    </lineage>
</organism>
<evidence type="ECO:0000256" key="1">
    <source>
        <dbReference type="SAM" id="MobiDB-lite"/>
    </source>
</evidence>
<accession>G3JC64</accession>
<dbReference type="EMBL" id="JH126400">
    <property type="protein sequence ID" value="EGX94579.1"/>
    <property type="molecule type" value="Genomic_DNA"/>
</dbReference>
<protein>
    <submittedName>
        <fullName evidence="2">Uncharacterized protein</fullName>
    </submittedName>
</protein>
<evidence type="ECO:0000313" key="3">
    <source>
        <dbReference type="Proteomes" id="UP000001610"/>
    </source>
</evidence>
<dbReference type="InParanoid" id="G3JC64"/>
<dbReference type="VEuPathDB" id="FungiDB:CCM_02850"/>
<gene>
    <name evidence="2" type="ORF">CCM_02850</name>
</gene>